<accession>A0ACB8CR03</accession>
<dbReference type="EMBL" id="CM023474">
    <property type="protein sequence ID" value="KAH7949569.1"/>
    <property type="molecule type" value="Genomic_DNA"/>
</dbReference>
<reference evidence="1" key="1">
    <citation type="submission" date="2020-05" db="EMBL/GenBank/DDBJ databases">
        <title>Large-scale comparative analyses of tick genomes elucidate their genetic diversity and vector capacities.</title>
        <authorList>
            <person name="Jia N."/>
            <person name="Wang J."/>
            <person name="Shi W."/>
            <person name="Du L."/>
            <person name="Sun Y."/>
            <person name="Zhan W."/>
            <person name="Jiang J."/>
            <person name="Wang Q."/>
            <person name="Zhang B."/>
            <person name="Ji P."/>
            <person name="Sakyi L.B."/>
            <person name="Cui X."/>
            <person name="Yuan T."/>
            <person name="Jiang B."/>
            <person name="Yang W."/>
            <person name="Lam T.T.-Y."/>
            <person name="Chang Q."/>
            <person name="Ding S."/>
            <person name="Wang X."/>
            <person name="Zhu J."/>
            <person name="Ruan X."/>
            <person name="Zhao L."/>
            <person name="Wei J."/>
            <person name="Que T."/>
            <person name="Du C."/>
            <person name="Cheng J."/>
            <person name="Dai P."/>
            <person name="Han X."/>
            <person name="Huang E."/>
            <person name="Gao Y."/>
            <person name="Liu J."/>
            <person name="Shao H."/>
            <person name="Ye R."/>
            <person name="Li L."/>
            <person name="Wei W."/>
            <person name="Wang X."/>
            <person name="Wang C."/>
            <person name="Yang T."/>
            <person name="Huo Q."/>
            <person name="Li W."/>
            <person name="Guo W."/>
            <person name="Chen H."/>
            <person name="Zhou L."/>
            <person name="Ni X."/>
            <person name="Tian J."/>
            <person name="Zhou Y."/>
            <person name="Sheng Y."/>
            <person name="Liu T."/>
            <person name="Pan Y."/>
            <person name="Xia L."/>
            <person name="Li J."/>
            <person name="Zhao F."/>
            <person name="Cao W."/>
        </authorList>
    </citation>
    <scope>NUCLEOTIDE SEQUENCE</scope>
    <source>
        <strain evidence="1">Dsil-2018</strain>
    </source>
</reference>
<protein>
    <submittedName>
        <fullName evidence="1">Uncharacterized protein</fullName>
    </submittedName>
</protein>
<name>A0ACB8CR03_DERSI</name>
<dbReference type="Proteomes" id="UP000821865">
    <property type="component" value="Chromosome 5"/>
</dbReference>
<organism evidence="1 2">
    <name type="scientific">Dermacentor silvarum</name>
    <name type="common">Tick</name>
    <dbReference type="NCBI Taxonomy" id="543639"/>
    <lineage>
        <taxon>Eukaryota</taxon>
        <taxon>Metazoa</taxon>
        <taxon>Ecdysozoa</taxon>
        <taxon>Arthropoda</taxon>
        <taxon>Chelicerata</taxon>
        <taxon>Arachnida</taxon>
        <taxon>Acari</taxon>
        <taxon>Parasitiformes</taxon>
        <taxon>Ixodida</taxon>
        <taxon>Ixodoidea</taxon>
        <taxon>Ixodidae</taxon>
        <taxon>Rhipicephalinae</taxon>
        <taxon>Dermacentor</taxon>
    </lineage>
</organism>
<gene>
    <name evidence="1" type="ORF">HPB49_012308</name>
</gene>
<sequence>MYIRKAYDHVSHEAFVRILHWPQFPSCVCSFVEVFLQARTFSIRLADHAAGLDTYIPVANKYGRRVLALRPIQLNLDQQPLHEASTIRVLGLLDASGSAGTWVKKAKQQAAETIQWIRRIAKKSGKARTDMARLLVHSVLQPRLVYSVKFQNFTKTEWTRLEANNHEAMWAITGLPRLTPLPALQTGSHLNNLDELVPTSMRVRP</sequence>
<keyword evidence="2" id="KW-1185">Reference proteome</keyword>
<proteinExistence type="predicted"/>
<comment type="caution">
    <text evidence="1">The sequence shown here is derived from an EMBL/GenBank/DDBJ whole genome shotgun (WGS) entry which is preliminary data.</text>
</comment>
<evidence type="ECO:0000313" key="2">
    <source>
        <dbReference type="Proteomes" id="UP000821865"/>
    </source>
</evidence>
<evidence type="ECO:0000313" key="1">
    <source>
        <dbReference type="EMBL" id="KAH7949569.1"/>
    </source>
</evidence>